<dbReference type="GO" id="GO:0046872">
    <property type="term" value="F:metal ion binding"/>
    <property type="evidence" value="ECO:0007669"/>
    <property type="project" value="UniProtKB-KW"/>
</dbReference>
<keyword evidence="1" id="KW-0479">Metal-binding</keyword>
<dbReference type="Gene3D" id="1.10.150.240">
    <property type="entry name" value="Putative phosphatase, domain 2"/>
    <property type="match status" value="1"/>
</dbReference>
<dbReference type="InterPro" id="IPR023198">
    <property type="entry name" value="PGP-like_dom2"/>
</dbReference>
<dbReference type="GO" id="GO:0005829">
    <property type="term" value="C:cytosol"/>
    <property type="evidence" value="ECO:0007669"/>
    <property type="project" value="TreeGrafter"/>
</dbReference>
<proteinExistence type="predicted"/>
<keyword evidence="2" id="KW-0378">Hydrolase</keyword>
<dbReference type="Proteomes" id="UP000016505">
    <property type="component" value="Chromosome I"/>
</dbReference>
<keyword evidence="3" id="KW-0460">Magnesium</keyword>
<sequence>MANSQAPLPLIEYDAFLFDLDGTLLDTADDLGAALNAVLISNKIEPVSSDIYRPAASNGAGALLEAGFKELWAKQPQSELIKQLVDEYATNIANHTRCFSGVESLLIALDQKKIKWGIMTNKPGFLTDPLVAAIPALKNASVVISGDTLAEAKPSPLPLLHCAKLMQVEPSRCLYIGDAQRDIQAGKAAGMHTATALWGYIPSIDEANSWNADFNWQSPIDGFNHI</sequence>
<dbReference type="EMBL" id="CP011025">
    <property type="protein sequence ID" value="ATC86665.1"/>
    <property type="molecule type" value="Genomic_DNA"/>
</dbReference>
<evidence type="ECO:0000256" key="4">
    <source>
        <dbReference type="ARBA" id="ARBA00023277"/>
    </source>
</evidence>
<evidence type="ECO:0000313" key="5">
    <source>
        <dbReference type="EMBL" id="ATC86665.1"/>
    </source>
</evidence>
<organism evidence="5 6">
    <name type="scientific">Pseudoalteromonas arctica A 37-1-2</name>
    <dbReference type="NCBI Taxonomy" id="1117313"/>
    <lineage>
        <taxon>Bacteria</taxon>
        <taxon>Pseudomonadati</taxon>
        <taxon>Pseudomonadota</taxon>
        <taxon>Gammaproteobacteria</taxon>
        <taxon>Alteromonadales</taxon>
        <taxon>Pseudoalteromonadaceae</taxon>
        <taxon>Pseudoalteromonas</taxon>
    </lineage>
</organism>
<dbReference type="OrthoDB" id="9776368at2"/>
<dbReference type="GO" id="GO:0008967">
    <property type="term" value="F:phosphoglycolate phosphatase activity"/>
    <property type="evidence" value="ECO:0007669"/>
    <property type="project" value="TreeGrafter"/>
</dbReference>
<evidence type="ECO:0000313" key="6">
    <source>
        <dbReference type="Proteomes" id="UP000016505"/>
    </source>
</evidence>
<dbReference type="SFLD" id="SFLDS00003">
    <property type="entry name" value="Haloacid_Dehalogenase"/>
    <property type="match status" value="1"/>
</dbReference>
<dbReference type="PANTHER" id="PTHR43434:SF23">
    <property type="entry name" value="PHOSPHOGLYCOLATE PHOSPHATASE"/>
    <property type="match status" value="1"/>
</dbReference>
<dbReference type="InterPro" id="IPR023214">
    <property type="entry name" value="HAD_sf"/>
</dbReference>
<dbReference type="InterPro" id="IPR036412">
    <property type="entry name" value="HAD-like_sf"/>
</dbReference>
<dbReference type="InterPro" id="IPR006439">
    <property type="entry name" value="HAD-SF_hydro_IA"/>
</dbReference>
<dbReference type="NCBIfam" id="TIGR01549">
    <property type="entry name" value="HAD-SF-IA-v1"/>
    <property type="match status" value="1"/>
</dbReference>
<dbReference type="NCBIfam" id="TIGR01509">
    <property type="entry name" value="HAD-SF-IA-v3"/>
    <property type="match status" value="1"/>
</dbReference>
<dbReference type="InterPro" id="IPR041492">
    <property type="entry name" value="HAD_2"/>
</dbReference>
<evidence type="ECO:0000256" key="2">
    <source>
        <dbReference type="ARBA" id="ARBA00022801"/>
    </source>
</evidence>
<dbReference type="SUPFAM" id="SSF56784">
    <property type="entry name" value="HAD-like"/>
    <property type="match status" value="1"/>
</dbReference>
<keyword evidence="4" id="KW-0119">Carbohydrate metabolism</keyword>
<name>A0A290S4S7_9GAMM</name>
<dbReference type="GO" id="GO:0006281">
    <property type="term" value="P:DNA repair"/>
    <property type="evidence" value="ECO:0007669"/>
    <property type="project" value="TreeGrafter"/>
</dbReference>
<accession>A0A290S4S7</accession>
<dbReference type="KEGG" id="part:PARC_a2140"/>
<gene>
    <name evidence="5" type="primary">gph</name>
    <name evidence="5" type="ORF">PARC_a2140</name>
</gene>
<dbReference type="Pfam" id="PF13419">
    <property type="entry name" value="HAD_2"/>
    <property type="match status" value="1"/>
</dbReference>
<evidence type="ECO:0000256" key="3">
    <source>
        <dbReference type="ARBA" id="ARBA00022842"/>
    </source>
</evidence>
<dbReference type="RefSeq" id="WP_010552862.1">
    <property type="nucleotide sequence ID" value="NZ_CP011025.1"/>
</dbReference>
<dbReference type="AlphaFoldDB" id="A0A290S4S7"/>
<dbReference type="SFLD" id="SFLDG01129">
    <property type="entry name" value="C1.5:_HAD__Beta-PGM__Phosphata"/>
    <property type="match status" value="1"/>
</dbReference>
<evidence type="ECO:0000256" key="1">
    <source>
        <dbReference type="ARBA" id="ARBA00022723"/>
    </source>
</evidence>
<dbReference type="PANTHER" id="PTHR43434">
    <property type="entry name" value="PHOSPHOGLYCOLATE PHOSPHATASE"/>
    <property type="match status" value="1"/>
</dbReference>
<dbReference type="Gene3D" id="3.40.50.1000">
    <property type="entry name" value="HAD superfamily/HAD-like"/>
    <property type="match status" value="1"/>
</dbReference>
<protein>
    <submittedName>
        <fullName evidence="5">Phosphoglycolate phosphatase</fullName>
    </submittedName>
</protein>
<reference evidence="5 6" key="1">
    <citation type="journal article" date="2012" name="J. Bacteriol.">
        <title>Genome sequences of type strains of seven species of the marine bacterium Pseudoalteromonas.</title>
        <authorList>
            <person name="Xie B.B."/>
            <person name="Shu Y.L."/>
            <person name="Qin Q.L."/>
            <person name="Rong J.C."/>
            <person name="Zhang X.Y."/>
            <person name="Chen X.L."/>
            <person name="Shi M."/>
            <person name="He H.L."/>
            <person name="Zhou B.C."/>
            <person name="Zhang Y.Z."/>
        </authorList>
    </citation>
    <scope>NUCLEOTIDE SEQUENCE [LARGE SCALE GENOMIC DNA]</scope>
    <source>
        <strain evidence="5 6">A 37-1-2</strain>
    </source>
</reference>
<dbReference type="InterPro" id="IPR050155">
    <property type="entry name" value="HAD-like_hydrolase_sf"/>
</dbReference>